<feature type="region of interest" description="Disordered" evidence="1">
    <location>
        <begin position="1"/>
        <end position="21"/>
    </location>
</feature>
<protein>
    <submittedName>
        <fullName evidence="2">Uncharacterized protein</fullName>
    </submittedName>
</protein>
<comment type="caution">
    <text evidence="2">The sequence shown here is derived from an EMBL/GenBank/DDBJ whole genome shotgun (WGS) entry which is preliminary data.</text>
</comment>
<evidence type="ECO:0000313" key="2">
    <source>
        <dbReference type="EMBL" id="GAJ01123.1"/>
    </source>
</evidence>
<sequence length="64" mass="7551">AKQKSMKKKAIAEKVGEKTHSSTKEVIKDTLPYLQVAFKKNKNFRDELMKELDLSKEEVEWLRK</sequence>
<accession>X1T700</accession>
<gene>
    <name evidence="2" type="ORF">S12H4_29962</name>
</gene>
<organism evidence="2">
    <name type="scientific">marine sediment metagenome</name>
    <dbReference type="NCBI Taxonomy" id="412755"/>
    <lineage>
        <taxon>unclassified sequences</taxon>
        <taxon>metagenomes</taxon>
        <taxon>ecological metagenomes</taxon>
    </lineage>
</organism>
<dbReference type="AlphaFoldDB" id="X1T700"/>
<feature type="non-terminal residue" evidence="2">
    <location>
        <position position="1"/>
    </location>
</feature>
<reference evidence="2" key="1">
    <citation type="journal article" date="2014" name="Front. Microbiol.">
        <title>High frequency of phylogenetically diverse reductive dehalogenase-homologous genes in deep subseafloor sedimentary metagenomes.</title>
        <authorList>
            <person name="Kawai M."/>
            <person name="Futagami T."/>
            <person name="Toyoda A."/>
            <person name="Takaki Y."/>
            <person name="Nishi S."/>
            <person name="Hori S."/>
            <person name="Arai W."/>
            <person name="Tsubouchi T."/>
            <person name="Morono Y."/>
            <person name="Uchiyama I."/>
            <person name="Ito T."/>
            <person name="Fujiyama A."/>
            <person name="Inagaki F."/>
            <person name="Takami H."/>
        </authorList>
    </citation>
    <scope>NUCLEOTIDE SEQUENCE</scope>
    <source>
        <strain evidence="2">Expedition CK06-06</strain>
    </source>
</reference>
<evidence type="ECO:0000256" key="1">
    <source>
        <dbReference type="SAM" id="MobiDB-lite"/>
    </source>
</evidence>
<feature type="compositionally biased region" description="Basic and acidic residues" evidence="1">
    <location>
        <begin position="10"/>
        <end position="21"/>
    </location>
</feature>
<name>X1T700_9ZZZZ</name>
<proteinExistence type="predicted"/>
<dbReference type="EMBL" id="BARW01017326">
    <property type="protein sequence ID" value="GAJ01123.1"/>
    <property type="molecule type" value="Genomic_DNA"/>
</dbReference>